<feature type="compositionally biased region" description="Polar residues" evidence="1">
    <location>
        <begin position="81"/>
        <end position="95"/>
    </location>
</feature>
<evidence type="ECO:0000313" key="3">
    <source>
        <dbReference type="EMBL" id="KIM71318.1"/>
    </source>
</evidence>
<dbReference type="OrthoDB" id="435460at2759"/>
<dbReference type="Gene3D" id="1.10.10.60">
    <property type="entry name" value="Homeodomain-like"/>
    <property type="match status" value="1"/>
</dbReference>
<dbReference type="InParanoid" id="A0A0C3AC04"/>
<dbReference type="CDD" id="cd11655">
    <property type="entry name" value="rap1_myb-like"/>
    <property type="match status" value="1"/>
</dbReference>
<feature type="compositionally biased region" description="Polar residues" evidence="1">
    <location>
        <begin position="133"/>
        <end position="142"/>
    </location>
</feature>
<dbReference type="HOGENOM" id="CLU_403896_0_0_1"/>
<dbReference type="STRING" id="765440.A0A0C3AC04"/>
<reference evidence="3 4" key="1">
    <citation type="submission" date="2014-04" db="EMBL/GenBank/DDBJ databases">
        <authorList>
            <consortium name="DOE Joint Genome Institute"/>
            <person name="Kuo A."/>
            <person name="Tarkka M."/>
            <person name="Buscot F."/>
            <person name="Kohler A."/>
            <person name="Nagy L.G."/>
            <person name="Floudas D."/>
            <person name="Copeland A."/>
            <person name="Barry K.W."/>
            <person name="Cichocki N."/>
            <person name="Veneault-Fourrey C."/>
            <person name="LaButti K."/>
            <person name="Lindquist E.A."/>
            <person name="Lipzen A."/>
            <person name="Lundell T."/>
            <person name="Morin E."/>
            <person name="Murat C."/>
            <person name="Sun H."/>
            <person name="Tunlid A."/>
            <person name="Henrissat B."/>
            <person name="Grigoriev I.V."/>
            <person name="Hibbett D.S."/>
            <person name="Martin F."/>
            <person name="Nordberg H.P."/>
            <person name="Cantor M.N."/>
            <person name="Hua S.X."/>
        </authorList>
    </citation>
    <scope>NUCLEOTIDE SEQUENCE [LARGE SCALE GENOMIC DNA]</scope>
    <source>
        <strain evidence="3 4">F 1598</strain>
    </source>
</reference>
<dbReference type="SUPFAM" id="SSF46689">
    <property type="entry name" value="Homeodomain-like"/>
    <property type="match status" value="1"/>
</dbReference>
<dbReference type="AlphaFoldDB" id="A0A0C3AC04"/>
<feature type="region of interest" description="Disordered" evidence="1">
    <location>
        <begin position="182"/>
        <end position="271"/>
    </location>
</feature>
<dbReference type="InterPro" id="IPR009057">
    <property type="entry name" value="Homeodomain-like_sf"/>
</dbReference>
<protein>
    <recommendedName>
        <fullName evidence="2">TERF2-interacting telomeric protein 1 Myb domain-containing protein</fullName>
    </recommendedName>
</protein>
<proteinExistence type="predicted"/>
<feature type="domain" description="TERF2-interacting telomeric protein 1 Myb" evidence="2">
    <location>
        <begin position="11"/>
        <end position="67"/>
    </location>
</feature>
<dbReference type="InterPro" id="IPR015010">
    <property type="entry name" value="TERF2IP_Myb"/>
</dbReference>
<feature type="compositionally biased region" description="Basic and acidic residues" evidence="1">
    <location>
        <begin position="303"/>
        <end position="320"/>
    </location>
</feature>
<feature type="compositionally biased region" description="Polar residues" evidence="1">
    <location>
        <begin position="321"/>
        <end position="334"/>
    </location>
</feature>
<sequence length="681" mass="74535">MTPITGTRTPFSAEDDRLLTAYIAEYNPGKNGRLGNLIYQTLVNNKDGKWPWAVRHPWHSWRERYKSKQIQFDEQITTCQERSSISDKQVMLSRNNGKRQRTERSMNIGRKKPKKEEEEESTETEDLGRSKESLTQTRSGQVPLQEESEEEKQSVASDDYSGDIFRNNWVDDGYERVVVDDDISDSPHSADFASDFIIRSELGRKGTSSSEEEDRLLLDYIAGQESLDTRHPDNPTPEENEDKQGVYQSEPPVQGQPKGVGSIGGILSKDTRTEVEEVFSIEQNPYDDDRNETADNYESMAIDDDKSDSPRSSGAEDSRTQRSSTGRTEIQGSSFPDGGTDRGLVSPAAVAQPHAPRATLKITREPTPRGQIIQETFSAQHSESHLSLTPTPPIYNGNIEFQMPSGMNSNAASTRNNPSYNHQLASQSLDIPAAVAGGATSNNPSGPAQTQFSSINEDHHSMATTDIPTDSGAIQGSVGCASDTTGLNMTGRNVEVPSHGLTSGLASVIIDVPSRSRLTGAHRGSEGSEVGNLPRTVAAAGLSHIFDVENRAFVATTQSVATPERRIPTPFSSANLSPADQRIALQVGFNCLIETMSHVHGFDQQVVRQIWGRCEDLHSAESLLKTMQDAAEAALRQVLCGNQFNGHTHASHPACLLRVPNLQPPAMARPENVSLLNNETS</sequence>
<gene>
    <name evidence="3" type="ORF">PILCRDRAFT_17175</name>
</gene>
<keyword evidence="4" id="KW-1185">Reference proteome</keyword>
<evidence type="ECO:0000259" key="2">
    <source>
        <dbReference type="Pfam" id="PF08914"/>
    </source>
</evidence>
<dbReference type="Pfam" id="PF08914">
    <property type="entry name" value="Myb_Rap1"/>
    <property type="match status" value="1"/>
</dbReference>
<feature type="region of interest" description="Disordered" evidence="1">
    <location>
        <begin position="81"/>
        <end position="166"/>
    </location>
</feature>
<dbReference type="EMBL" id="KN833359">
    <property type="protein sequence ID" value="KIM71318.1"/>
    <property type="molecule type" value="Genomic_DNA"/>
</dbReference>
<evidence type="ECO:0000313" key="4">
    <source>
        <dbReference type="Proteomes" id="UP000054166"/>
    </source>
</evidence>
<reference evidence="4" key="2">
    <citation type="submission" date="2015-01" db="EMBL/GenBank/DDBJ databases">
        <title>Evolutionary Origins and Diversification of the Mycorrhizal Mutualists.</title>
        <authorList>
            <consortium name="DOE Joint Genome Institute"/>
            <consortium name="Mycorrhizal Genomics Consortium"/>
            <person name="Kohler A."/>
            <person name="Kuo A."/>
            <person name="Nagy L.G."/>
            <person name="Floudas D."/>
            <person name="Copeland A."/>
            <person name="Barry K.W."/>
            <person name="Cichocki N."/>
            <person name="Veneault-Fourrey C."/>
            <person name="LaButti K."/>
            <person name="Lindquist E.A."/>
            <person name="Lipzen A."/>
            <person name="Lundell T."/>
            <person name="Morin E."/>
            <person name="Murat C."/>
            <person name="Riley R."/>
            <person name="Ohm R."/>
            <person name="Sun H."/>
            <person name="Tunlid A."/>
            <person name="Henrissat B."/>
            <person name="Grigoriev I.V."/>
            <person name="Hibbett D.S."/>
            <person name="Martin F."/>
        </authorList>
    </citation>
    <scope>NUCLEOTIDE SEQUENCE [LARGE SCALE GENOMIC DNA]</scope>
    <source>
        <strain evidence="4">F 1598</strain>
    </source>
</reference>
<organism evidence="3 4">
    <name type="scientific">Piloderma croceum (strain F 1598)</name>
    <dbReference type="NCBI Taxonomy" id="765440"/>
    <lineage>
        <taxon>Eukaryota</taxon>
        <taxon>Fungi</taxon>
        <taxon>Dikarya</taxon>
        <taxon>Basidiomycota</taxon>
        <taxon>Agaricomycotina</taxon>
        <taxon>Agaricomycetes</taxon>
        <taxon>Agaricomycetidae</taxon>
        <taxon>Atheliales</taxon>
        <taxon>Atheliaceae</taxon>
        <taxon>Piloderma</taxon>
    </lineage>
</organism>
<name>A0A0C3AC04_PILCF</name>
<feature type="region of interest" description="Disordered" evidence="1">
    <location>
        <begin position="300"/>
        <end position="367"/>
    </location>
</feature>
<evidence type="ECO:0000256" key="1">
    <source>
        <dbReference type="SAM" id="MobiDB-lite"/>
    </source>
</evidence>
<accession>A0A0C3AC04</accession>
<dbReference type="Proteomes" id="UP000054166">
    <property type="component" value="Unassembled WGS sequence"/>
</dbReference>